<name>A0A9P6CSP3_9AGAR</name>
<feature type="compositionally biased region" description="Acidic residues" evidence="1">
    <location>
        <begin position="323"/>
        <end position="332"/>
    </location>
</feature>
<feature type="compositionally biased region" description="Basic and acidic residues" evidence="1">
    <location>
        <begin position="57"/>
        <end position="80"/>
    </location>
</feature>
<dbReference type="AlphaFoldDB" id="A0A9P6CSP3"/>
<feature type="region of interest" description="Disordered" evidence="1">
    <location>
        <begin position="305"/>
        <end position="343"/>
    </location>
</feature>
<protein>
    <recommendedName>
        <fullName evidence="4">Protein kinase domain-containing protein</fullName>
    </recommendedName>
</protein>
<accession>A0A9P6CSP3</accession>
<feature type="region of interest" description="Disordered" evidence="1">
    <location>
        <begin position="487"/>
        <end position="506"/>
    </location>
</feature>
<evidence type="ECO:0000313" key="3">
    <source>
        <dbReference type="Proteomes" id="UP000807469"/>
    </source>
</evidence>
<feature type="region of interest" description="Disordered" evidence="1">
    <location>
        <begin position="175"/>
        <end position="194"/>
    </location>
</feature>
<evidence type="ECO:0000256" key="1">
    <source>
        <dbReference type="SAM" id="MobiDB-lite"/>
    </source>
</evidence>
<dbReference type="OrthoDB" id="3269050at2759"/>
<dbReference type="Proteomes" id="UP000807469">
    <property type="component" value="Unassembled WGS sequence"/>
</dbReference>
<feature type="region of interest" description="Disordered" evidence="1">
    <location>
        <begin position="15"/>
        <end position="84"/>
    </location>
</feature>
<reference evidence="2" key="1">
    <citation type="submission" date="2020-11" db="EMBL/GenBank/DDBJ databases">
        <authorList>
            <consortium name="DOE Joint Genome Institute"/>
            <person name="Ahrendt S."/>
            <person name="Riley R."/>
            <person name="Andreopoulos W."/>
            <person name="Labutti K."/>
            <person name="Pangilinan J."/>
            <person name="Ruiz-Duenas F.J."/>
            <person name="Barrasa J.M."/>
            <person name="Sanchez-Garcia M."/>
            <person name="Camarero S."/>
            <person name="Miyauchi S."/>
            <person name="Serrano A."/>
            <person name="Linde D."/>
            <person name="Babiker R."/>
            <person name="Drula E."/>
            <person name="Ayuso-Fernandez I."/>
            <person name="Pacheco R."/>
            <person name="Padilla G."/>
            <person name="Ferreira P."/>
            <person name="Barriuso J."/>
            <person name="Kellner H."/>
            <person name="Castanera R."/>
            <person name="Alfaro M."/>
            <person name="Ramirez L."/>
            <person name="Pisabarro A.G."/>
            <person name="Kuo A."/>
            <person name="Tritt A."/>
            <person name="Lipzen A."/>
            <person name="He G."/>
            <person name="Yan M."/>
            <person name="Ng V."/>
            <person name="Cullen D."/>
            <person name="Martin F."/>
            <person name="Rosso M.-N."/>
            <person name="Henrissat B."/>
            <person name="Hibbett D."/>
            <person name="Martinez A.T."/>
            <person name="Grigoriev I.V."/>
        </authorList>
    </citation>
    <scope>NUCLEOTIDE SEQUENCE</scope>
    <source>
        <strain evidence="2">CIRM-BRFM 674</strain>
    </source>
</reference>
<gene>
    <name evidence="2" type="ORF">BDN70DRAFT_922525</name>
</gene>
<evidence type="ECO:0008006" key="4">
    <source>
        <dbReference type="Google" id="ProtNLM"/>
    </source>
</evidence>
<feature type="compositionally biased region" description="Low complexity" evidence="1">
    <location>
        <begin position="305"/>
        <end position="322"/>
    </location>
</feature>
<feature type="compositionally biased region" description="Polar residues" evidence="1">
    <location>
        <begin position="19"/>
        <end position="30"/>
    </location>
</feature>
<keyword evidence="3" id="KW-1185">Reference proteome</keyword>
<organism evidence="2 3">
    <name type="scientific">Pholiota conissans</name>
    <dbReference type="NCBI Taxonomy" id="109636"/>
    <lineage>
        <taxon>Eukaryota</taxon>
        <taxon>Fungi</taxon>
        <taxon>Dikarya</taxon>
        <taxon>Basidiomycota</taxon>
        <taxon>Agaricomycotina</taxon>
        <taxon>Agaricomycetes</taxon>
        <taxon>Agaricomycetidae</taxon>
        <taxon>Agaricales</taxon>
        <taxon>Agaricineae</taxon>
        <taxon>Strophariaceae</taxon>
        <taxon>Pholiota</taxon>
    </lineage>
</organism>
<proteinExistence type="predicted"/>
<dbReference type="InterPro" id="IPR011009">
    <property type="entry name" value="Kinase-like_dom_sf"/>
</dbReference>
<evidence type="ECO:0000313" key="2">
    <source>
        <dbReference type="EMBL" id="KAF9477547.1"/>
    </source>
</evidence>
<sequence length="583" mass="65407">MTGFGQIVKLKSKRWVNPQEASASGASGTMLSPVRHAEDEDPAALAAKGAPSKSHRHDSDARSKEKPRAQADDESLERTPGKPMMIHSVSSCGFPYLCHSDAVLGHVWAIRSIQFDGRVSISFFLPFQHNDTPYLPDPMAKAATDKAASSSSSHGRHYPYQDGTVLQVDYYPEEAAGENSDPDTNTTPTATRRAKKPISMSVKVIKTLSTTFSCVLLVDLVSYSRESPRTWRIPKKKRLSGTSHMILKLCDRRFATGLRKDYEAAEWNLDIEADFLAFQALPRDQKPEIRVGDDVEGDSWYDGYSVSSDGSGSMSTSSGSNSNEDDDDDDGYESAKDAFTQPKWTPGHREAYLQKWCDKLYAQELEVYRTLADVQGAQVPVLYGTARVRDKARRARGVAPVQGLLMEYKHPAFPLRDVPQRIPDQGLWHDIGKAAVKLVQEVGDRGVLNRDIRLENILVVPVHPRFAFSPNASWELIPSAAELEMHWQHQHQHQQNPTHSPGGDYSDAQQFSVVMIDFGIARVQGEDETDEEFRRARRAQDEEGAIGYVLERWLMKHAKGSNPFRFKHSRRLDRPWDDEDADI</sequence>
<dbReference type="SUPFAM" id="SSF56112">
    <property type="entry name" value="Protein kinase-like (PK-like)"/>
    <property type="match status" value="1"/>
</dbReference>
<dbReference type="EMBL" id="MU155257">
    <property type="protein sequence ID" value="KAF9477547.1"/>
    <property type="molecule type" value="Genomic_DNA"/>
</dbReference>
<comment type="caution">
    <text evidence="2">The sequence shown here is derived from an EMBL/GenBank/DDBJ whole genome shotgun (WGS) entry which is preliminary data.</text>
</comment>